<evidence type="ECO:0000259" key="1">
    <source>
        <dbReference type="Pfam" id="PF08044"/>
    </source>
</evidence>
<reference evidence="3 4" key="1">
    <citation type="submission" date="2018-11" db="EMBL/GenBank/DDBJ databases">
        <title>Sequencing the genomes of 1000 actinobacteria strains.</title>
        <authorList>
            <person name="Klenk H.-P."/>
        </authorList>
    </citation>
    <scope>NUCLEOTIDE SEQUENCE [LARGE SCALE GENOMIC DNA]</scope>
    <source>
        <strain evidence="3 4">DSM 44254</strain>
    </source>
</reference>
<comment type="caution">
    <text evidence="3">The sequence shown here is derived from an EMBL/GenBank/DDBJ whole genome shotgun (WGS) entry which is preliminary data.</text>
</comment>
<dbReference type="InterPro" id="IPR012551">
    <property type="entry name" value="DUF1707_SHOCT-like"/>
</dbReference>
<evidence type="ECO:0000313" key="3">
    <source>
        <dbReference type="EMBL" id="ROO82822.1"/>
    </source>
</evidence>
<dbReference type="OrthoDB" id="4772576at2"/>
<proteinExistence type="predicted"/>
<evidence type="ECO:0000259" key="2">
    <source>
        <dbReference type="Pfam" id="PF09922"/>
    </source>
</evidence>
<dbReference type="Proteomes" id="UP000272400">
    <property type="component" value="Unassembled WGS sequence"/>
</dbReference>
<name>A0A3N1CNE5_9ACTN</name>
<dbReference type="Pfam" id="PF09922">
    <property type="entry name" value="LiaF-like_C"/>
    <property type="match status" value="1"/>
</dbReference>
<accession>A0A3N1CNE5</accession>
<dbReference type="InterPro" id="IPR024425">
    <property type="entry name" value="LiaF-like_C"/>
</dbReference>
<keyword evidence="4" id="KW-1185">Reference proteome</keyword>
<dbReference type="PANTHER" id="PTHR40763">
    <property type="entry name" value="MEMBRANE PROTEIN-RELATED"/>
    <property type="match status" value="1"/>
</dbReference>
<feature type="domain" description="Cell wall-active antibiotics response LiaF-like C-terminal" evidence="2">
    <location>
        <begin position="95"/>
        <end position="153"/>
    </location>
</feature>
<protein>
    <submittedName>
        <fullName evidence="3">Cell wall-active antibiotic response 4TMS protein YvqF</fullName>
    </submittedName>
</protein>
<evidence type="ECO:0000313" key="4">
    <source>
        <dbReference type="Proteomes" id="UP000272400"/>
    </source>
</evidence>
<sequence>MDSDRSVPARDLRASDADRDRVADLLRDAVEDGRLTPDEHAERVEGVFAARTLGELTMFTKDLLPQNEQPFQVDARQMVALFGSHRQDGRWVVPARLPVAAVFGKVEIDLREAILRHRHVVLDLSSLFGRIRLHVPGEVVVRFTGRSMAGSVKEAVPAWPPTDGEAPVVELTGTLLLGAVEVIRPKRPKPPRRSFWAGRSGA</sequence>
<dbReference type="Pfam" id="PF08044">
    <property type="entry name" value="DUF1707"/>
    <property type="match status" value="1"/>
</dbReference>
<gene>
    <name evidence="3" type="ORF">EDD29_0307</name>
</gene>
<dbReference type="RefSeq" id="WP_123661795.1">
    <property type="nucleotide sequence ID" value="NZ_RJKE01000001.1"/>
</dbReference>
<dbReference type="AlphaFoldDB" id="A0A3N1CNE5"/>
<feature type="domain" description="DUF1707" evidence="1">
    <location>
        <begin position="12"/>
        <end position="63"/>
    </location>
</feature>
<dbReference type="EMBL" id="RJKE01000001">
    <property type="protein sequence ID" value="ROO82822.1"/>
    <property type="molecule type" value="Genomic_DNA"/>
</dbReference>
<dbReference type="PANTHER" id="PTHR40763:SF4">
    <property type="entry name" value="DUF1707 DOMAIN-CONTAINING PROTEIN"/>
    <property type="match status" value="1"/>
</dbReference>
<organism evidence="3 4">
    <name type="scientific">Actinocorallia herbida</name>
    <dbReference type="NCBI Taxonomy" id="58109"/>
    <lineage>
        <taxon>Bacteria</taxon>
        <taxon>Bacillati</taxon>
        <taxon>Actinomycetota</taxon>
        <taxon>Actinomycetes</taxon>
        <taxon>Streptosporangiales</taxon>
        <taxon>Thermomonosporaceae</taxon>
        <taxon>Actinocorallia</taxon>
    </lineage>
</organism>